<feature type="binding site" description="covalent" evidence="14">
    <location>
        <position position="72"/>
    </location>
    <ligand>
        <name>heme</name>
        <dbReference type="ChEBI" id="CHEBI:30413"/>
        <label>1</label>
    </ligand>
</feature>
<dbReference type="PANTHER" id="PTHR30333">
    <property type="entry name" value="CYTOCHROME C-TYPE PROTEIN"/>
    <property type="match status" value="1"/>
</dbReference>
<feature type="binding site" description="covalent" evidence="14">
    <location>
        <position position="191"/>
    </location>
    <ligand>
        <name>heme</name>
        <dbReference type="ChEBI" id="CHEBI:30413"/>
        <label>4</label>
    </ligand>
</feature>
<comment type="PTM">
    <text evidence="13">Binds 4 heme groups per subunit.</text>
</comment>
<feature type="binding site" description="axial binding residue" evidence="15">
    <location>
        <position position="75"/>
    </location>
    <ligand>
        <name>heme</name>
        <dbReference type="ChEBI" id="CHEBI:30413"/>
        <label>1</label>
    </ligand>
    <ligandPart>
        <name>Fe</name>
        <dbReference type="ChEBI" id="CHEBI:18248"/>
    </ligandPart>
</feature>
<dbReference type="GO" id="GO:0020037">
    <property type="term" value="F:heme binding"/>
    <property type="evidence" value="ECO:0007669"/>
    <property type="project" value="InterPro"/>
</dbReference>
<dbReference type="RefSeq" id="WP_101250431.1">
    <property type="nucleotide sequence ID" value="NZ_PIUM01000008.1"/>
</dbReference>
<feature type="binding site" description="covalent" evidence="14">
    <location>
        <position position="159"/>
    </location>
    <ligand>
        <name>heme</name>
        <dbReference type="ChEBI" id="CHEBI:30413"/>
        <label>3</label>
    </ligand>
</feature>
<dbReference type="FunFam" id="1.10.3820.10:FF:000001">
    <property type="entry name" value="Cytochrome c-type protein"/>
    <property type="match status" value="1"/>
</dbReference>
<sequence>MSEADTQVLAGASGKWTIRRLIGWGWRVASRPAARFSLGMLLLVGFVTGVFFWGAFNWGMEMTSTEMFCRGCHEMDQNVYREYRMSVHDQNPSGVRASCPDCHVPHDWPHKMKRKIQASSEVFHHLTGEIDTREKFEAKRLDLARNVWAAMKATDSRECRNCHNFDSMDLSRQNDRAREDHSRAEKEGLTCIDCHKGIAHHLPAGAFEAERELNETWNSIERKEGAGPK</sequence>
<evidence type="ECO:0000313" key="18">
    <source>
        <dbReference type="EMBL" id="PKU24888.1"/>
    </source>
</evidence>
<evidence type="ECO:0000256" key="4">
    <source>
        <dbReference type="ARBA" id="ARBA00022475"/>
    </source>
</evidence>
<keyword evidence="8 13" id="KW-0249">Electron transport</keyword>
<evidence type="ECO:0000256" key="11">
    <source>
        <dbReference type="ARBA" id="ARBA00023136"/>
    </source>
</evidence>
<dbReference type="GO" id="GO:0009061">
    <property type="term" value="P:anaerobic respiration"/>
    <property type="evidence" value="ECO:0007669"/>
    <property type="project" value="TreeGrafter"/>
</dbReference>
<proteinExistence type="inferred from homology"/>
<dbReference type="GO" id="GO:0009055">
    <property type="term" value="F:electron transfer activity"/>
    <property type="evidence" value="ECO:0007669"/>
    <property type="project" value="TreeGrafter"/>
</dbReference>
<gene>
    <name evidence="18" type="ORF">CWS72_09755</name>
</gene>
<feature type="binding site" description="covalent" evidence="14">
    <location>
        <position position="102"/>
    </location>
    <ligand>
        <name>heme</name>
        <dbReference type="ChEBI" id="CHEBI:30413"/>
        <label>2</label>
    </ligand>
</feature>
<dbReference type="Proteomes" id="UP000233293">
    <property type="component" value="Unassembled WGS sequence"/>
</dbReference>
<feature type="binding site" description="covalent" evidence="14">
    <location>
        <position position="194"/>
    </location>
    <ligand>
        <name>heme</name>
        <dbReference type="ChEBI" id="CHEBI:30413"/>
        <label>4</label>
    </ligand>
</feature>
<evidence type="ECO:0000256" key="14">
    <source>
        <dbReference type="PIRSR" id="PIRSR000013-1"/>
    </source>
</evidence>
<organism evidence="18 19">
    <name type="scientific">Telmatospirillum siberiense</name>
    <dbReference type="NCBI Taxonomy" id="382514"/>
    <lineage>
        <taxon>Bacteria</taxon>
        <taxon>Pseudomonadati</taxon>
        <taxon>Pseudomonadota</taxon>
        <taxon>Alphaproteobacteria</taxon>
        <taxon>Rhodospirillales</taxon>
        <taxon>Rhodospirillaceae</taxon>
        <taxon>Telmatospirillum</taxon>
    </lineage>
</organism>
<feature type="binding site" description="axial binding residue" evidence="15">
    <location>
        <position position="163"/>
    </location>
    <ligand>
        <name>heme</name>
        <dbReference type="ChEBI" id="CHEBI:30413"/>
        <label>3</label>
    </ligand>
    <ligandPart>
        <name>Fe</name>
        <dbReference type="ChEBI" id="CHEBI:18248"/>
    </ligandPart>
</feature>
<keyword evidence="6 16" id="KW-0812">Transmembrane</keyword>
<protein>
    <recommendedName>
        <fullName evidence="13">Cytochrome c-type protein</fullName>
    </recommendedName>
</protein>
<keyword evidence="10 13" id="KW-0408">Iron</keyword>
<accession>A0A2N3PWX6</accession>
<dbReference type="InterPro" id="IPR024717">
    <property type="entry name" value="NapC/NirT/NrfH"/>
</dbReference>
<comment type="cofactor">
    <cofactor evidence="14">
        <name>heme</name>
        <dbReference type="ChEBI" id="CHEBI:30413"/>
    </cofactor>
    <text evidence="14">Binds 4 heme groups per subunit.</text>
</comment>
<dbReference type="GO" id="GO:0046872">
    <property type="term" value="F:metal ion binding"/>
    <property type="evidence" value="ECO:0007669"/>
    <property type="project" value="UniProtKB-KW"/>
</dbReference>
<dbReference type="EMBL" id="PIUM01000008">
    <property type="protein sequence ID" value="PKU24888.1"/>
    <property type="molecule type" value="Genomic_DNA"/>
</dbReference>
<feature type="transmembrane region" description="Helical" evidence="16">
    <location>
        <begin position="36"/>
        <end position="58"/>
    </location>
</feature>
<dbReference type="PANTHER" id="PTHR30333:SF1">
    <property type="entry name" value="CYTOCHROME C-TYPE PROTEIN NAPC"/>
    <property type="match status" value="1"/>
</dbReference>
<evidence type="ECO:0000256" key="1">
    <source>
        <dbReference type="ARBA" id="ARBA00004162"/>
    </source>
</evidence>
<evidence type="ECO:0000256" key="8">
    <source>
        <dbReference type="ARBA" id="ARBA00022982"/>
    </source>
</evidence>
<dbReference type="InterPro" id="IPR051174">
    <property type="entry name" value="Cytochrome_c-type_ET"/>
</dbReference>
<keyword evidence="11 16" id="KW-0472">Membrane</keyword>
<evidence type="ECO:0000256" key="6">
    <source>
        <dbReference type="ARBA" id="ARBA00022692"/>
    </source>
</evidence>
<dbReference type="Pfam" id="PF03264">
    <property type="entry name" value="Cytochrom_NNT"/>
    <property type="match status" value="1"/>
</dbReference>
<dbReference type="Gene3D" id="1.10.3820.10">
    <property type="entry name" value="Di-heme elbow motif domain"/>
    <property type="match status" value="1"/>
</dbReference>
<evidence type="ECO:0000256" key="2">
    <source>
        <dbReference type="ARBA" id="ARBA00007395"/>
    </source>
</evidence>
<evidence type="ECO:0000256" key="15">
    <source>
        <dbReference type="PIRSR" id="PIRSR000013-2"/>
    </source>
</evidence>
<keyword evidence="9 16" id="KW-1133">Transmembrane helix</keyword>
<evidence type="ECO:0000256" key="16">
    <source>
        <dbReference type="SAM" id="Phobius"/>
    </source>
</evidence>
<dbReference type="InterPro" id="IPR036280">
    <property type="entry name" value="Multihaem_cyt_sf"/>
</dbReference>
<keyword evidence="3 13" id="KW-0813">Transport</keyword>
<keyword evidence="19" id="KW-1185">Reference proteome</keyword>
<feature type="binding site" description="covalent" evidence="14">
    <location>
        <position position="162"/>
    </location>
    <ligand>
        <name>heme</name>
        <dbReference type="ChEBI" id="CHEBI:30413"/>
        <label>3</label>
    </ligand>
</feature>
<comment type="similarity">
    <text evidence="2">Belongs to the NapC/NirT/NrfH family.</text>
</comment>
<feature type="binding site" description="axial binding residue" evidence="15">
    <location>
        <position position="121"/>
    </location>
    <ligand>
        <name>heme</name>
        <dbReference type="ChEBI" id="CHEBI:30413"/>
        <label>1</label>
    </ligand>
    <ligandPart>
        <name>Fe</name>
        <dbReference type="ChEBI" id="CHEBI:18248"/>
    </ligandPart>
</feature>
<dbReference type="GO" id="GO:0005886">
    <property type="term" value="C:plasma membrane"/>
    <property type="evidence" value="ECO:0007669"/>
    <property type="project" value="UniProtKB-SubCell"/>
</dbReference>
<feature type="binding site" description="covalent" evidence="14">
    <location>
        <position position="99"/>
    </location>
    <ligand>
        <name>heme</name>
        <dbReference type="ChEBI" id="CHEBI:30413"/>
        <label>2</label>
    </ligand>
</feature>
<dbReference type="PIRSF" id="PIRSF000013">
    <property type="entry name" value="4_hem_cytochrm_NapC"/>
    <property type="match status" value="1"/>
</dbReference>
<evidence type="ECO:0000259" key="17">
    <source>
        <dbReference type="Pfam" id="PF03264"/>
    </source>
</evidence>
<feature type="binding site" description="axial binding residue" evidence="15">
    <location>
        <position position="103"/>
    </location>
    <ligand>
        <name>heme</name>
        <dbReference type="ChEBI" id="CHEBI:30413"/>
        <label>2</label>
    </ligand>
    <ligandPart>
        <name>Fe</name>
        <dbReference type="ChEBI" id="CHEBI:18248"/>
    </ligandPart>
</feature>
<reference evidence="19" key="1">
    <citation type="submission" date="2017-12" db="EMBL/GenBank/DDBJ databases">
        <title>Draft genome sequence of Telmatospirillum siberiense 26-4b1T, an acidotolerant peatland alphaproteobacterium potentially involved in sulfur cycling.</title>
        <authorList>
            <person name="Hausmann B."/>
            <person name="Pjevac P."/>
            <person name="Schreck K."/>
            <person name="Herbold C.W."/>
            <person name="Daims H."/>
            <person name="Wagner M."/>
            <person name="Pester M."/>
            <person name="Loy A."/>
        </authorList>
    </citation>
    <scope>NUCLEOTIDE SEQUENCE [LARGE SCALE GENOMIC DNA]</scope>
    <source>
        <strain evidence="19">26-4b1</strain>
    </source>
</reference>
<evidence type="ECO:0000256" key="10">
    <source>
        <dbReference type="ARBA" id="ARBA00023004"/>
    </source>
</evidence>
<name>A0A2N3PWX6_9PROT</name>
<dbReference type="InterPro" id="IPR038266">
    <property type="entry name" value="NapC/NirT_cytc_sf"/>
</dbReference>
<keyword evidence="4" id="KW-1003">Cell membrane</keyword>
<evidence type="ECO:0000256" key="7">
    <source>
        <dbReference type="ARBA" id="ARBA00022723"/>
    </source>
</evidence>
<feature type="binding site" description="axial binding residue" evidence="15">
    <location>
        <position position="195"/>
    </location>
    <ligand>
        <name>heme</name>
        <dbReference type="ChEBI" id="CHEBI:30413"/>
        <label>4</label>
    </ligand>
    <ligandPart>
        <name>Fe</name>
        <dbReference type="ChEBI" id="CHEBI:18248"/>
    </ligandPart>
</feature>
<feature type="domain" description="NapC/NirT cytochrome c N-terminal" evidence="17">
    <location>
        <begin position="33"/>
        <end position="204"/>
    </location>
</feature>
<dbReference type="GO" id="GO:0019333">
    <property type="term" value="P:denitrification pathway"/>
    <property type="evidence" value="ECO:0007669"/>
    <property type="project" value="InterPro"/>
</dbReference>
<keyword evidence="7 13" id="KW-0479">Metal-binding</keyword>
<dbReference type="InterPro" id="IPR005126">
    <property type="entry name" value="NapC/NirT_cyt_c_N"/>
</dbReference>
<dbReference type="OrthoDB" id="7360653at2"/>
<keyword evidence="5 13" id="KW-0349">Heme</keyword>
<comment type="function">
    <text evidence="12">Mediates electron flow from quinones to the NapAB complex.</text>
</comment>
<feature type="binding site" description="covalent" evidence="14">
    <location>
        <position position="69"/>
    </location>
    <ligand>
        <name>heme</name>
        <dbReference type="ChEBI" id="CHEBI:30413"/>
        <label>2</label>
    </ligand>
</feature>
<dbReference type="AlphaFoldDB" id="A0A2N3PWX6"/>
<dbReference type="SUPFAM" id="SSF48695">
    <property type="entry name" value="Multiheme cytochromes"/>
    <property type="match status" value="1"/>
</dbReference>
<evidence type="ECO:0000313" key="19">
    <source>
        <dbReference type="Proteomes" id="UP000233293"/>
    </source>
</evidence>
<feature type="binding site" description="axial binding residue" evidence="15">
    <location>
        <position position="200"/>
    </location>
    <ligand>
        <name>heme</name>
        <dbReference type="ChEBI" id="CHEBI:30413"/>
        <label>2</label>
    </ligand>
    <ligandPart>
        <name>Fe</name>
        <dbReference type="ChEBI" id="CHEBI:18248"/>
    </ligandPart>
</feature>
<comment type="caution">
    <text evidence="18">The sequence shown here is derived from an EMBL/GenBank/DDBJ whole genome shotgun (WGS) entry which is preliminary data.</text>
</comment>
<evidence type="ECO:0000256" key="12">
    <source>
        <dbReference type="ARBA" id="ARBA00055242"/>
    </source>
</evidence>
<comment type="subcellular location">
    <subcellularLocation>
        <location evidence="1">Cell membrane</location>
        <topology evidence="1">Single-pass membrane protein</topology>
    </subcellularLocation>
</comment>
<evidence type="ECO:0000256" key="9">
    <source>
        <dbReference type="ARBA" id="ARBA00022989"/>
    </source>
</evidence>
<evidence type="ECO:0000256" key="3">
    <source>
        <dbReference type="ARBA" id="ARBA00022448"/>
    </source>
</evidence>
<evidence type="ECO:0000256" key="5">
    <source>
        <dbReference type="ARBA" id="ARBA00022617"/>
    </source>
</evidence>
<evidence type="ECO:0000256" key="13">
    <source>
        <dbReference type="PIRNR" id="PIRNR000013"/>
    </source>
</evidence>